<evidence type="ECO:0000313" key="1">
    <source>
        <dbReference type="EMBL" id="PWA61384.1"/>
    </source>
</evidence>
<sequence length="113" mass="13475">MARRFPKCQEIAKQIGGRRIDKILREIFSREKEAYRCDERDYNERIEEVQARIDHRHEIIIELEKYGFDPIVDEPLAVLKAAEQDDLAERARLIQMSHISALRATENQGWLRR</sequence>
<accession>A0A2U1MJI1</accession>
<dbReference type="OrthoDB" id="2335225at2759"/>
<keyword evidence="2" id="KW-1185">Reference proteome</keyword>
<comment type="caution">
    <text evidence="1">The sequence shown here is derived from an EMBL/GenBank/DDBJ whole genome shotgun (WGS) entry which is preliminary data.</text>
</comment>
<dbReference type="EMBL" id="PKPP01005117">
    <property type="protein sequence ID" value="PWA61384.1"/>
    <property type="molecule type" value="Genomic_DNA"/>
</dbReference>
<gene>
    <name evidence="1" type="ORF">CTI12_AA373660</name>
</gene>
<name>A0A2U1MJI1_ARTAN</name>
<dbReference type="AlphaFoldDB" id="A0A2U1MJI1"/>
<reference evidence="1 2" key="1">
    <citation type="journal article" date="2018" name="Mol. Plant">
        <title>The genome of Artemisia annua provides insight into the evolution of Asteraceae family and artemisinin biosynthesis.</title>
        <authorList>
            <person name="Shen Q."/>
            <person name="Zhang L."/>
            <person name="Liao Z."/>
            <person name="Wang S."/>
            <person name="Yan T."/>
            <person name="Shi P."/>
            <person name="Liu M."/>
            <person name="Fu X."/>
            <person name="Pan Q."/>
            <person name="Wang Y."/>
            <person name="Lv Z."/>
            <person name="Lu X."/>
            <person name="Zhang F."/>
            <person name="Jiang W."/>
            <person name="Ma Y."/>
            <person name="Chen M."/>
            <person name="Hao X."/>
            <person name="Li L."/>
            <person name="Tang Y."/>
            <person name="Lv G."/>
            <person name="Zhou Y."/>
            <person name="Sun X."/>
            <person name="Brodelius P.E."/>
            <person name="Rose J.K.C."/>
            <person name="Tang K."/>
        </authorList>
    </citation>
    <scope>NUCLEOTIDE SEQUENCE [LARGE SCALE GENOMIC DNA]</scope>
    <source>
        <strain evidence="2">cv. Huhao1</strain>
        <tissue evidence="1">Leaf</tissue>
    </source>
</reference>
<protein>
    <submittedName>
        <fullName evidence="1">Uncharacterized protein</fullName>
    </submittedName>
</protein>
<evidence type="ECO:0000313" key="2">
    <source>
        <dbReference type="Proteomes" id="UP000245207"/>
    </source>
</evidence>
<proteinExistence type="predicted"/>
<organism evidence="1 2">
    <name type="scientific">Artemisia annua</name>
    <name type="common">Sweet wormwood</name>
    <dbReference type="NCBI Taxonomy" id="35608"/>
    <lineage>
        <taxon>Eukaryota</taxon>
        <taxon>Viridiplantae</taxon>
        <taxon>Streptophyta</taxon>
        <taxon>Embryophyta</taxon>
        <taxon>Tracheophyta</taxon>
        <taxon>Spermatophyta</taxon>
        <taxon>Magnoliopsida</taxon>
        <taxon>eudicotyledons</taxon>
        <taxon>Gunneridae</taxon>
        <taxon>Pentapetalae</taxon>
        <taxon>asterids</taxon>
        <taxon>campanulids</taxon>
        <taxon>Asterales</taxon>
        <taxon>Asteraceae</taxon>
        <taxon>Asteroideae</taxon>
        <taxon>Anthemideae</taxon>
        <taxon>Artemisiinae</taxon>
        <taxon>Artemisia</taxon>
    </lineage>
</organism>
<dbReference type="Proteomes" id="UP000245207">
    <property type="component" value="Unassembled WGS sequence"/>
</dbReference>